<name>A0A0M0LP13_9EUKA</name>
<dbReference type="Pfam" id="PF03407">
    <property type="entry name" value="Nucleotid_trans"/>
    <property type="match status" value="1"/>
</dbReference>
<dbReference type="OrthoDB" id="540503at2759"/>
<sequence>MSCSVPPSGRLTPFYIFSDAKTAELRELGRQRVSTNEIIEYWRNLSEADRKPYEEKAAQACSAYLEECNQREESKNSHLYSRESVFAITKAVEFFLERCVWESARVTARSGRKTLQFQDVVTSMRQHHRPEAMQFFVEEFQPKPEPPEPNARACARGELSDALALAVPAGRGLVMLTFGNSGVRQMLINFVAHARAADIPFVVGAVDRAVFTLLARQSVAVYETPLSKQAGYALDGSNAHASGSWMSFAQMRSGEVARVVALGFDVLHTDVDVAWLRSPMPYLACAHEDADADAGATTTTTSSAAATSRWPRGAFSCASLKAADVAVSTDNMSPREEAANGVGYTAGGTFNTGLLLIRATAAGKRFARAWHASVVERACPAGRPGDCNPGRCCTSDQQVFNRMVRDEKFYPGLKVPHGGGRTVYSPKANVTLGALPLALFLHGHGYFVQSAALAPRAAALPAPFAVHATYSLDHHDELAKAQRFREAGLWRSDPPEPADARTLVLPRWACYCDRLWSGSDDIFHFGCMYPGAQDGQYVPFVCPMDHVLSPFEWNEKRFPYKDHLFLKPLEGTGEIVEIAVAEIAGEIAVGADGGGATKGGATEGGAQDDAPAATEGGGQPSGRAALRLPLGQSAVAVRRALAPYASARVLRLEHTRALLCGLGGAETFEADGARRLAQLIPALLKPPSWCAKCYQPCLSELKGWLDADTIRRGWRKEGGEEFWCAHFEPPEPLPALCPV</sequence>
<reference evidence="5" key="1">
    <citation type="journal article" date="2015" name="PLoS Genet.">
        <title>Genome Sequence and Transcriptome Analyses of Chrysochromulina tobin: Metabolic Tools for Enhanced Algal Fitness in the Prominent Order Prymnesiales (Haptophyceae).</title>
        <authorList>
            <person name="Hovde B.T."/>
            <person name="Deodato C.R."/>
            <person name="Hunsperger H.M."/>
            <person name="Ryken S.A."/>
            <person name="Yost W."/>
            <person name="Jha R.K."/>
            <person name="Patterson J."/>
            <person name="Monnat R.J. Jr."/>
            <person name="Barlow S.B."/>
            <person name="Starkenburg S.R."/>
            <person name="Cattolico R.A."/>
        </authorList>
    </citation>
    <scope>NUCLEOTIDE SEQUENCE</scope>
    <source>
        <strain evidence="5">CCMP291</strain>
    </source>
</reference>
<keyword evidence="4" id="KW-0808">Transferase</keyword>
<keyword evidence="1" id="KW-0238">DNA-binding</keyword>
<feature type="region of interest" description="Disordered" evidence="2">
    <location>
        <begin position="596"/>
        <end position="621"/>
    </location>
</feature>
<dbReference type="Proteomes" id="UP000037460">
    <property type="component" value="Unassembled WGS sequence"/>
</dbReference>
<dbReference type="AlphaFoldDB" id="A0A0M0LP13"/>
<keyword evidence="1" id="KW-0539">Nucleus</keyword>
<dbReference type="GO" id="GO:0003677">
    <property type="term" value="F:DNA binding"/>
    <property type="evidence" value="ECO:0007669"/>
    <property type="project" value="UniProtKB-UniRule"/>
</dbReference>
<dbReference type="PROSITE" id="PS50118">
    <property type="entry name" value="HMG_BOX_2"/>
    <property type="match status" value="1"/>
</dbReference>
<feature type="DNA-binding region" description="HMG box" evidence="1">
    <location>
        <begin position="7"/>
        <end position="72"/>
    </location>
</feature>
<dbReference type="PANTHER" id="PTHR46936">
    <property type="entry name" value="ARABINOSYLTRANSFERASE XEG113"/>
    <property type="match status" value="1"/>
</dbReference>
<evidence type="ECO:0000313" key="5">
    <source>
        <dbReference type="Proteomes" id="UP000037460"/>
    </source>
</evidence>
<dbReference type="EMBL" id="JWZX01000518">
    <property type="protein sequence ID" value="KOO52746.1"/>
    <property type="molecule type" value="Genomic_DNA"/>
</dbReference>
<evidence type="ECO:0000256" key="2">
    <source>
        <dbReference type="SAM" id="MobiDB-lite"/>
    </source>
</evidence>
<keyword evidence="5" id="KW-1185">Reference proteome</keyword>
<dbReference type="InterPro" id="IPR009071">
    <property type="entry name" value="HMG_box_dom"/>
</dbReference>
<dbReference type="InterPro" id="IPR009072">
    <property type="entry name" value="Histone-fold"/>
</dbReference>
<dbReference type="Gene3D" id="1.10.30.10">
    <property type="entry name" value="High mobility group box domain"/>
    <property type="match status" value="1"/>
</dbReference>
<dbReference type="SUPFAM" id="SSF47113">
    <property type="entry name" value="Histone-fold"/>
    <property type="match status" value="1"/>
</dbReference>
<proteinExistence type="predicted"/>
<dbReference type="GO" id="GO:0005794">
    <property type="term" value="C:Golgi apparatus"/>
    <property type="evidence" value="ECO:0007669"/>
    <property type="project" value="TreeGrafter"/>
</dbReference>
<dbReference type="GO" id="GO:0046982">
    <property type="term" value="F:protein heterodimerization activity"/>
    <property type="evidence" value="ECO:0007669"/>
    <property type="project" value="InterPro"/>
</dbReference>
<organism evidence="4 5">
    <name type="scientific">Chrysochromulina tobinii</name>
    <dbReference type="NCBI Taxonomy" id="1460289"/>
    <lineage>
        <taxon>Eukaryota</taxon>
        <taxon>Haptista</taxon>
        <taxon>Haptophyta</taxon>
        <taxon>Prymnesiophyceae</taxon>
        <taxon>Prymnesiales</taxon>
        <taxon>Chrysochromulinaceae</taxon>
        <taxon>Chrysochromulina</taxon>
    </lineage>
</organism>
<dbReference type="SUPFAM" id="SSF47095">
    <property type="entry name" value="HMG-box"/>
    <property type="match status" value="1"/>
</dbReference>
<protein>
    <submittedName>
        <fullName evidence="4">Glycosyltransferase family 77 protein</fullName>
    </submittedName>
</protein>
<dbReference type="InterPro" id="IPR005069">
    <property type="entry name" value="Nucl-diP-sugar_transferase"/>
</dbReference>
<evidence type="ECO:0000256" key="1">
    <source>
        <dbReference type="PROSITE-ProRule" id="PRU00267"/>
    </source>
</evidence>
<dbReference type="GO" id="GO:0005634">
    <property type="term" value="C:nucleus"/>
    <property type="evidence" value="ECO:0007669"/>
    <property type="project" value="UniProtKB-UniRule"/>
</dbReference>
<dbReference type="PANTHER" id="PTHR46936:SF1">
    <property type="entry name" value="ARABINOSYLTRANSFERASE XEG113"/>
    <property type="match status" value="1"/>
</dbReference>
<evidence type="ECO:0000259" key="3">
    <source>
        <dbReference type="PROSITE" id="PS50118"/>
    </source>
</evidence>
<comment type="caution">
    <text evidence="4">The sequence shown here is derived from an EMBL/GenBank/DDBJ whole genome shotgun (WGS) entry which is preliminary data.</text>
</comment>
<feature type="domain" description="HMG box" evidence="3">
    <location>
        <begin position="7"/>
        <end position="72"/>
    </location>
</feature>
<gene>
    <name evidence="4" type="ORF">Ctob_012950</name>
</gene>
<evidence type="ECO:0000313" key="4">
    <source>
        <dbReference type="EMBL" id="KOO52746.1"/>
    </source>
</evidence>
<dbReference type="InterPro" id="IPR053250">
    <property type="entry name" value="Glycosyltransferase_77"/>
</dbReference>
<dbReference type="InterPro" id="IPR036910">
    <property type="entry name" value="HMG_box_dom_sf"/>
</dbReference>
<dbReference type="GO" id="GO:0052636">
    <property type="term" value="F:arabinosyltransferase activity"/>
    <property type="evidence" value="ECO:0007669"/>
    <property type="project" value="TreeGrafter"/>
</dbReference>
<dbReference type="CDD" id="cd00084">
    <property type="entry name" value="HMG-box_SF"/>
    <property type="match status" value="1"/>
</dbReference>
<dbReference type="Gene3D" id="1.10.20.10">
    <property type="entry name" value="Histone, subunit A"/>
    <property type="match status" value="1"/>
</dbReference>
<accession>A0A0M0LP13</accession>